<reference evidence="1 2" key="1">
    <citation type="journal article" date="2023" name="Nucleic Acids Res.">
        <title>The hologenome of Daphnia magna reveals possible DNA methylation and microbiome-mediated evolution of the host genome.</title>
        <authorList>
            <person name="Chaturvedi A."/>
            <person name="Li X."/>
            <person name="Dhandapani V."/>
            <person name="Marshall H."/>
            <person name="Kissane S."/>
            <person name="Cuenca-Cambronero M."/>
            <person name="Asole G."/>
            <person name="Calvet F."/>
            <person name="Ruiz-Romero M."/>
            <person name="Marangio P."/>
            <person name="Guigo R."/>
            <person name="Rago D."/>
            <person name="Mirbahai L."/>
            <person name="Eastwood N."/>
            <person name="Colbourne J.K."/>
            <person name="Zhou J."/>
            <person name="Mallon E."/>
            <person name="Orsini L."/>
        </authorList>
    </citation>
    <scope>NUCLEOTIDE SEQUENCE [LARGE SCALE GENOMIC DNA]</scope>
    <source>
        <strain evidence="1">LRV0_1</strain>
    </source>
</reference>
<keyword evidence="2" id="KW-1185">Reference proteome</keyword>
<dbReference type="Proteomes" id="UP001234178">
    <property type="component" value="Unassembled WGS sequence"/>
</dbReference>
<gene>
    <name evidence="1" type="ORF">OUZ56_009147</name>
</gene>
<proteinExistence type="predicted"/>
<organism evidence="1 2">
    <name type="scientific">Daphnia magna</name>
    <dbReference type="NCBI Taxonomy" id="35525"/>
    <lineage>
        <taxon>Eukaryota</taxon>
        <taxon>Metazoa</taxon>
        <taxon>Ecdysozoa</taxon>
        <taxon>Arthropoda</taxon>
        <taxon>Crustacea</taxon>
        <taxon>Branchiopoda</taxon>
        <taxon>Diplostraca</taxon>
        <taxon>Cladocera</taxon>
        <taxon>Anomopoda</taxon>
        <taxon>Daphniidae</taxon>
        <taxon>Daphnia</taxon>
    </lineage>
</organism>
<accession>A0ABR0AF52</accession>
<comment type="caution">
    <text evidence="1">The sequence shown here is derived from an EMBL/GenBank/DDBJ whole genome shotgun (WGS) entry which is preliminary data.</text>
</comment>
<evidence type="ECO:0000313" key="1">
    <source>
        <dbReference type="EMBL" id="KAK4023747.1"/>
    </source>
</evidence>
<protein>
    <submittedName>
        <fullName evidence="1">Uncharacterized protein</fullName>
    </submittedName>
</protein>
<sequence length="74" mass="9284">MEEWFRPCVRRKHYYIYFTHHVFIITQKPWQQQRAYERYASLPAENSCLKDFLKKKKECGQQKIWTLNYNTYSD</sequence>
<dbReference type="EMBL" id="JAOYFB010000037">
    <property type="protein sequence ID" value="KAK4023747.1"/>
    <property type="molecule type" value="Genomic_DNA"/>
</dbReference>
<name>A0ABR0AF52_9CRUS</name>
<evidence type="ECO:0000313" key="2">
    <source>
        <dbReference type="Proteomes" id="UP001234178"/>
    </source>
</evidence>